<accession>A0AAV6I0Q6</accession>
<proteinExistence type="predicted"/>
<protein>
    <submittedName>
        <fullName evidence="1">Uncharacterized protein</fullName>
    </submittedName>
</protein>
<evidence type="ECO:0000313" key="1">
    <source>
        <dbReference type="EMBL" id="KAG5521962.1"/>
    </source>
</evidence>
<sequence length="192" mass="21235">MANGTISIADGLGLKALDSNEVRRRQQVSELSKFYQIPSRNSPMNSDSKAVQCSPFQGWSLNHSSELPIIPQTSEHSTSHHFQPIPSDLETLKLNSAGNFSGDFNLGSNVLCTVPSPSPVGLGEISPKSPKKSSPSRKLQQVFEQALIREAEERAAHLQANDSQFECHQKQLGRLRQGNNRDSWLLVPLYTR</sequence>
<dbReference type="Proteomes" id="UP000823749">
    <property type="component" value="Chromosome 12"/>
</dbReference>
<name>A0AAV6I0Q6_9ERIC</name>
<gene>
    <name evidence="1" type="ORF">RHGRI_034247</name>
</gene>
<organism evidence="1 2">
    <name type="scientific">Rhododendron griersonianum</name>
    <dbReference type="NCBI Taxonomy" id="479676"/>
    <lineage>
        <taxon>Eukaryota</taxon>
        <taxon>Viridiplantae</taxon>
        <taxon>Streptophyta</taxon>
        <taxon>Embryophyta</taxon>
        <taxon>Tracheophyta</taxon>
        <taxon>Spermatophyta</taxon>
        <taxon>Magnoliopsida</taxon>
        <taxon>eudicotyledons</taxon>
        <taxon>Gunneridae</taxon>
        <taxon>Pentapetalae</taxon>
        <taxon>asterids</taxon>
        <taxon>Ericales</taxon>
        <taxon>Ericaceae</taxon>
        <taxon>Ericoideae</taxon>
        <taxon>Rhodoreae</taxon>
        <taxon>Rhododendron</taxon>
    </lineage>
</organism>
<evidence type="ECO:0000313" key="2">
    <source>
        <dbReference type="Proteomes" id="UP000823749"/>
    </source>
</evidence>
<comment type="caution">
    <text evidence="1">The sequence shown here is derived from an EMBL/GenBank/DDBJ whole genome shotgun (WGS) entry which is preliminary data.</text>
</comment>
<dbReference type="AlphaFoldDB" id="A0AAV6I0Q6"/>
<reference evidence="1" key="1">
    <citation type="submission" date="2020-08" db="EMBL/GenBank/DDBJ databases">
        <title>Plant Genome Project.</title>
        <authorList>
            <person name="Zhang R.-G."/>
        </authorList>
    </citation>
    <scope>NUCLEOTIDE SEQUENCE</scope>
    <source>
        <strain evidence="1">WSP0</strain>
        <tissue evidence="1">Leaf</tissue>
    </source>
</reference>
<dbReference type="EMBL" id="JACTNZ010000012">
    <property type="protein sequence ID" value="KAG5521962.1"/>
    <property type="molecule type" value="Genomic_DNA"/>
</dbReference>
<keyword evidence="2" id="KW-1185">Reference proteome</keyword>